<gene>
    <name evidence="10" type="ORF">EXIGLDRAFT_779027</name>
</gene>
<evidence type="ECO:0000256" key="6">
    <source>
        <dbReference type="ARBA" id="ARBA00022490"/>
    </source>
</evidence>
<dbReference type="EMBL" id="KV426349">
    <property type="protein sequence ID" value="KZV82041.1"/>
    <property type="molecule type" value="Genomic_DNA"/>
</dbReference>
<name>A0A165C8Z7_EXIGL</name>
<evidence type="ECO:0000256" key="3">
    <source>
        <dbReference type="ARBA" id="ARBA00004496"/>
    </source>
</evidence>
<evidence type="ECO:0000256" key="5">
    <source>
        <dbReference type="ARBA" id="ARBA00015162"/>
    </source>
</evidence>
<comment type="subcellular location">
    <subcellularLocation>
        <location evidence="3">Cytoplasm</location>
    </subcellularLocation>
    <subcellularLocation>
        <location evidence="2">Nucleus</location>
    </subcellularLocation>
</comment>
<dbReference type="OrthoDB" id="128308at2759"/>
<comment type="function">
    <text evidence="1">May be involved in a process influencing telomere capping.</text>
</comment>
<reference evidence="10 11" key="1">
    <citation type="journal article" date="2016" name="Mol. Biol. Evol.">
        <title>Comparative Genomics of Early-Diverging Mushroom-Forming Fungi Provides Insights into the Origins of Lignocellulose Decay Capabilities.</title>
        <authorList>
            <person name="Nagy L.G."/>
            <person name="Riley R."/>
            <person name="Tritt A."/>
            <person name="Adam C."/>
            <person name="Daum C."/>
            <person name="Floudas D."/>
            <person name="Sun H."/>
            <person name="Yadav J.S."/>
            <person name="Pangilinan J."/>
            <person name="Larsson K.H."/>
            <person name="Matsuura K."/>
            <person name="Barry K."/>
            <person name="Labutti K."/>
            <person name="Kuo R."/>
            <person name="Ohm R.A."/>
            <person name="Bhattacharya S.S."/>
            <person name="Shirouzu T."/>
            <person name="Yoshinaga Y."/>
            <person name="Martin F.M."/>
            <person name="Grigoriev I.V."/>
            <person name="Hibbett D.S."/>
        </authorList>
    </citation>
    <scope>NUCLEOTIDE SEQUENCE [LARGE SCALE GENOMIC DNA]</scope>
    <source>
        <strain evidence="10 11">HHB12029</strain>
    </source>
</reference>
<evidence type="ECO:0000256" key="7">
    <source>
        <dbReference type="ARBA" id="ARBA00023242"/>
    </source>
</evidence>
<evidence type="ECO:0000259" key="9">
    <source>
        <dbReference type="SMART" id="SM01312"/>
    </source>
</evidence>
<feature type="compositionally biased region" description="Polar residues" evidence="8">
    <location>
        <begin position="387"/>
        <end position="399"/>
    </location>
</feature>
<evidence type="ECO:0000256" key="1">
    <source>
        <dbReference type="ARBA" id="ARBA00002738"/>
    </source>
</evidence>
<dbReference type="InterPro" id="IPR039024">
    <property type="entry name" value="RTC4"/>
</dbReference>
<sequence>MSTAGSYPEPSTDIIDLISDDEPNSSDSKDLISDDEAPASEGEVIDPDKLCPFCDSLLPENPSAEYKRLLKAGLRHAWPSYRRENPKGMSADMEVRVGVCVRHRFETKTMPKAVAKGWPTDIDFDALPSRVQSTHVMSRLRRILEQPTTSHFFREFSALRKQHGILYLEGSRGQRLTIDDFGTGYYGYKGYGIFFDLVYQLFDIPTVKPRFAPLSIVSIVTCILIPEIALALIMEDKSCEEKLAIDILRKSTDYGRNMFPDPDDDVAPLSDDDEDGVSDGIEDHRSQQEIEGGVADTIVLSDSENDVGLRHTQRGESALGVDAITQKSKAILVTFRNVQNINAETVISRVHELKILYEYFTHLSTEEIYEWQLPVDNIRPTLNWSTQRKSPTRAKTNPGTGEKEKRSPHKRRASGLYWNWWYWTCCWVGGGEVVLTDSAARLG</sequence>
<dbReference type="PANTHER" id="PTHR41391">
    <property type="entry name" value="RESTRICTION OF TELOMERE CAPPING PROTEIN 4"/>
    <property type="match status" value="1"/>
</dbReference>
<dbReference type="InterPro" id="IPR028094">
    <property type="entry name" value="RTC4_C"/>
</dbReference>
<evidence type="ECO:0000256" key="2">
    <source>
        <dbReference type="ARBA" id="ARBA00004123"/>
    </source>
</evidence>
<dbReference type="Pfam" id="PF14474">
    <property type="entry name" value="RTC4"/>
    <property type="match status" value="1"/>
</dbReference>
<proteinExistence type="inferred from homology"/>
<keyword evidence="6" id="KW-0963">Cytoplasm</keyword>
<accession>A0A165C8Z7</accession>
<dbReference type="GO" id="GO:0005634">
    <property type="term" value="C:nucleus"/>
    <property type="evidence" value="ECO:0007669"/>
    <property type="project" value="UniProtKB-SubCell"/>
</dbReference>
<dbReference type="AlphaFoldDB" id="A0A165C8Z7"/>
<dbReference type="PANTHER" id="PTHR41391:SF1">
    <property type="entry name" value="RESTRICTION OF TELOMERE CAPPING PROTEIN 4"/>
    <property type="match status" value="1"/>
</dbReference>
<dbReference type="GO" id="GO:0005737">
    <property type="term" value="C:cytoplasm"/>
    <property type="evidence" value="ECO:0007669"/>
    <property type="project" value="UniProtKB-SubCell"/>
</dbReference>
<dbReference type="InParanoid" id="A0A165C8Z7"/>
<organism evidence="10 11">
    <name type="scientific">Exidia glandulosa HHB12029</name>
    <dbReference type="NCBI Taxonomy" id="1314781"/>
    <lineage>
        <taxon>Eukaryota</taxon>
        <taxon>Fungi</taxon>
        <taxon>Dikarya</taxon>
        <taxon>Basidiomycota</taxon>
        <taxon>Agaricomycotina</taxon>
        <taxon>Agaricomycetes</taxon>
        <taxon>Auriculariales</taxon>
        <taxon>Exidiaceae</taxon>
        <taxon>Exidia</taxon>
    </lineage>
</organism>
<protein>
    <recommendedName>
        <fullName evidence="5">Restriction of telomere capping protein 4</fullName>
    </recommendedName>
</protein>
<feature type="region of interest" description="Disordered" evidence="8">
    <location>
        <begin position="1"/>
        <end position="46"/>
    </location>
</feature>
<evidence type="ECO:0000313" key="11">
    <source>
        <dbReference type="Proteomes" id="UP000077266"/>
    </source>
</evidence>
<evidence type="ECO:0000256" key="8">
    <source>
        <dbReference type="SAM" id="MobiDB-lite"/>
    </source>
</evidence>
<keyword evidence="7" id="KW-0539">Nucleus</keyword>
<keyword evidence="11" id="KW-1185">Reference proteome</keyword>
<dbReference type="SMART" id="SM01312">
    <property type="entry name" value="RTC4"/>
    <property type="match status" value="1"/>
</dbReference>
<comment type="similarity">
    <text evidence="4">Belongs to the RTC4 family.</text>
</comment>
<dbReference type="Proteomes" id="UP000077266">
    <property type="component" value="Unassembled WGS sequence"/>
</dbReference>
<evidence type="ECO:0000256" key="4">
    <source>
        <dbReference type="ARBA" id="ARBA00009461"/>
    </source>
</evidence>
<feature type="domain" description="Restriction of telomere capping protein 4 C-terminal" evidence="9">
    <location>
        <begin position="143"/>
        <end position="261"/>
    </location>
</feature>
<feature type="region of interest" description="Disordered" evidence="8">
    <location>
        <begin position="387"/>
        <end position="408"/>
    </location>
</feature>
<evidence type="ECO:0000313" key="10">
    <source>
        <dbReference type="EMBL" id="KZV82041.1"/>
    </source>
</evidence>